<proteinExistence type="predicted"/>
<protein>
    <submittedName>
        <fullName evidence="1">Unannotated protein</fullName>
    </submittedName>
</protein>
<reference evidence="1" key="1">
    <citation type="submission" date="2020-05" db="EMBL/GenBank/DDBJ databases">
        <authorList>
            <person name="Chiriac C."/>
            <person name="Salcher M."/>
            <person name="Ghai R."/>
            <person name="Kavagutti S V."/>
        </authorList>
    </citation>
    <scope>NUCLEOTIDE SEQUENCE</scope>
</reference>
<accession>A0A6J6BXQ5</accession>
<dbReference type="AlphaFoldDB" id="A0A6J6BXQ5"/>
<evidence type="ECO:0000313" key="1">
    <source>
        <dbReference type="EMBL" id="CAB4543872.1"/>
    </source>
</evidence>
<sequence length="99" mass="10358">MIVSSTGLSPHHFLSRSTVIVRVTLSRALNLNGPEVTNGAAFHDVLKASGDAVNAAGLSALKSGCQSGYVSLKATTISLSVFPFLTDSIFSYPTDEVML</sequence>
<dbReference type="EMBL" id="CAEZSE010000212">
    <property type="protein sequence ID" value="CAB4543872.1"/>
    <property type="molecule type" value="Genomic_DNA"/>
</dbReference>
<organism evidence="1">
    <name type="scientific">freshwater metagenome</name>
    <dbReference type="NCBI Taxonomy" id="449393"/>
    <lineage>
        <taxon>unclassified sequences</taxon>
        <taxon>metagenomes</taxon>
        <taxon>ecological metagenomes</taxon>
    </lineage>
</organism>
<gene>
    <name evidence="1" type="ORF">UFOPK1353_01091</name>
</gene>
<name>A0A6J6BXQ5_9ZZZZ</name>